<dbReference type="GO" id="GO:0006935">
    <property type="term" value="P:chemotaxis"/>
    <property type="evidence" value="ECO:0007669"/>
    <property type="project" value="InterPro"/>
</dbReference>
<reference evidence="2 3" key="1">
    <citation type="journal article" date="2011" name="Front. Microbiol.">
        <title>Two Strains of Crocosphaera watsonii with Highly Conserved Genomes are Distinguished by Strain-Specific Features.</title>
        <authorList>
            <person name="Bench S.R."/>
            <person name="Ilikchyan I.N."/>
            <person name="Tripp H.J."/>
            <person name="Zehr J.P."/>
        </authorList>
    </citation>
    <scope>NUCLEOTIDE SEQUENCE [LARGE SCALE GENOMIC DNA]</scope>
    <source>
        <strain evidence="2 3">WH 0003</strain>
    </source>
</reference>
<dbReference type="PATRIC" id="fig|423471.3.peg.2188"/>
<dbReference type="GeneID" id="88766024"/>
<dbReference type="Gene3D" id="2.40.50.180">
    <property type="entry name" value="CheA-289, Domain 4"/>
    <property type="match status" value="1"/>
</dbReference>
<dbReference type="AlphaFoldDB" id="G5J4A8"/>
<feature type="domain" description="CheW-like" evidence="1">
    <location>
        <begin position="87"/>
        <end position="243"/>
    </location>
</feature>
<gene>
    <name evidence="2" type="ORF">CWATWH0003_2331</name>
</gene>
<sequence length="249" mass="28512">MEESITYCWNDIGVSGDSSCAELKTVIHCRNCSVYRGAGRTLLQRNSPEGYVEEWTDILAQDWQEAAAKAEEEGSTLVKKETVNDEIVALVIFRVSQEWLALPAWVVKEITHIHPVHTLPHRSNHVFAGIVNIRGEILMCILLRNLLALPLGDLDEKDKNLKDLSSIVPVIYERMIVIEIQSNRWVFPVDEILGVYRFSSQQLQDTPVVISKTPDTYTKRIISLEGKNINYLDYELVFYELLFYTLNRA</sequence>
<dbReference type="EMBL" id="AESD01000348">
    <property type="protein sequence ID" value="EHJ12980.1"/>
    <property type="molecule type" value="Genomic_DNA"/>
</dbReference>
<dbReference type="SUPFAM" id="SSF50341">
    <property type="entry name" value="CheW-like"/>
    <property type="match status" value="1"/>
</dbReference>
<organism evidence="2 3">
    <name type="scientific">Crocosphaera watsonii WH 0003</name>
    <dbReference type="NCBI Taxonomy" id="423471"/>
    <lineage>
        <taxon>Bacteria</taxon>
        <taxon>Bacillati</taxon>
        <taxon>Cyanobacteriota</taxon>
        <taxon>Cyanophyceae</taxon>
        <taxon>Oscillatoriophycideae</taxon>
        <taxon>Chroococcales</taxon>
        <taxon>Aphanothecaceae</taxon>
        <taxon>Crocosphaera</taxon>
    </lineage>
</organism>
<dbReference type="GO" id="GO:0005829">
    <property type="term" value="C:cytosol"/>
    <property type="evidence" value="ECO:0007669"/>
    <property type="project" value="TreeGrafter"/>
</dbReference>
<comment type="caution">
    <text evidence="2">The sequence shown here is derived from an EMBL/GenBank/DDBJ whole genome shotgun (WGS) entry which is preliminary data.</text>
</comment>
<name>G5J4A8_CROWT</name>
<evidence type="ECO:0000259" key="1">
    <source>
        <dbReference type="PROSITE" id="PS50851"/>
    </source>
</evidence>
<dbReference type="InterPro" id="IPR002545">
    <property type="entry name" value="CheW-lke_dom"/>
</dbReference>
<dbReference type="PROSITE" id="PS50851">
    <property type="entry name" value="CHEW"/>
    <property type="match status" value="1"/>
</dbReference>
<protein>
    <submittedName>
        <fullName evidence="2">Chemotaxis signal transduction protein</fullName>
    </submittedName>
</protein>
<proteinExistence type="predicted"/>
<dbReference type="PANTHER" id="PTHR22617:SF23">
    <property type="entry name" value="CHEMOTAXIS PROTEIN CHEW"/>
    <property type="match status" value="1"/>
</dbReference>
<accession>G5J4A8</accession>
<dbReference type="InterPro" id="IPR039315">
    <property type="entry name" value="CheW"/>
</dbReference>
<dbReference type="GO" id="GO:0007165">
    <property type="term" value="P:signal transduction"/>
    <property type="evidence" value="ECO:0007669"/>
    <property type="project" value="InterPro"/>
</dbReference>
<dbReference type="Proteomes" id="UP000003477">
    <property type="component" value="Unassembled WGS sequence"/>
</dbReference>
<evidence type="ECO:0000313" key="2">
    <source>
        <dbReference type="EMBL" id="EHJ12980.1"/>
    </source>
</evidence>
<dbReference type="Gene3D" id="2.30.30.40">
    <property type="entry name" value="SH3 Domains"/>
    <property type="match status" value="1"/>
</dbReference>
<dbReference type="PANTHER" id="PTHR22617">
    <property type="entry name" value="CHEMOTAXIS SENSOR HISTIDINE KINASE-RELATED"/>
    <property type="match status" value="1"/>
</dbReference>
<dbReference type="Pfam" id="PF01584">
    <property type="entry name" value="CheW"/>
    <property type="match status" value="1"/>
</dbReference>
<dbReference type="RefSeq" id="WP_007310577.1">
    <property type="nucleotide sequence ID" value="NZ_AESD01000348.1"/>
</dbReference>
<dbReference type="InterPro" id="IPR036061">
    <property type="entry name" value="CheW-like_dom_sf"/>
</dbReference>
<evidence type="ECO:0000313" key="3">
    <source>
        <dbReference type="Proteomes" id="UP000003477"/>
    </source>
</evidence>
<dbReference type="SMART" id="SM00260">
    <property type="entry name" value="CheW"/>
    <property type="match status" value="1"/>
</dbReference>